<evidence type="ECO:0000259" key="2">
    <source>
        <dbReference type="Pfam" id="PF02517"/>
    </source>
</evidence>
<evidence type="ECO:0000313" key="3">
    <source>
        <dbReference type="EMBL" id="EDY18248.1"/>
    </source>
</evidence>
<dbReference type="eggNOG" id="COG1266">
    <property type="taxonomic scope" value="Bacteria"/>
</dbReference>
<feature type="transmembrane region" description="Helical" evidence="1">
    <location>
        <begin position="37"/>
        <end position="55"/>
    </location>
</feature>
<feature type="transmembrane region" description="Helical" evidence="1">
    <location>
        <begin position="167"/>
        <end position="184"/>
    </location>
</feature>
<dbReference type="InterPro" id="IPR003675">
    <property type="entry name" value="Rce1/LyrA-like_dom"/>
</dbReference>
<dbReference type="STRING" id="497964.CfE428DRAFT_4032"/>
<dbReference type="Proteomes" id="UP000005824">
    <property type="component" value="Unassembled WGS sequence"/>
</dbReference>
<keyword evidence="1" id="KW-1133">Transmembrane helix</keyword>
<feature type="transmembrane region" description="Helical" evidence="1">
    <location>
        <begin position="67"/>
        <end position="92"/>
    </location>
</feature>
<sequence length="215" mass="23117">MPERGTAADRKALHGFLFFALLIAATFVPIFRTWPLIWIAPLAGYFALARLVRPLRATFTGWAFGRVNATAVLATVGIAILSSVTLLLFQHWSRPDLHAYAAALPKLPGDEIIIAGIVFAILNAFLEELIFRGILFTAIESQVSTPMTVIVTAALFGYGHMHGYPPGPLGAVLAGIYGLMLGWLRVFTAGLGLPVLAHIVADATIFLIVLRAGLL</sequence>
<accession>B4D543</accession>
<keyword evidence="1" id="KW-0472">Membrane</keyword>
<keyword evidence="4" id="KW-1185">Reference proteome</keyword>
<organism evidence="3 4">
    <name type="scientific">Chthoniobacter flavus Ellin428</name>
    <dbReference type="NCBI Taxonomy" id="497964"/>
    <lineage>
        <taxon>Bacteria</taxon>
        <taxon>Pseudomonadati</taxon>
        <taxon>Verrucomicrobiota</taxon>
        <taxon>Spartobacteria</taxon>
        <taxon>Chthoniobacterales</taxon>
        <taxon>Chthoniobacteraceae</taxon>
        <taxon>Chthoniobacter</taxon>
    </lineage>
</organism>
<feature type="transmembrane region" description="Helical" evidence="1">
    <location>
        <begin position="12"/>
        <end position="31"/>
    </location>
</feature>
<feature type="transmembrane region" description="Helical" evidence="1">
    <location>
        <begin position="112"/>
        <end position="131"/>
    </location>
</feature>
<dbReference type="InParanoid" id="B4D543"/>
<keyword evidence="1" id="KW-0812">Transmembrane</keyword>
<name>B4D543_9BACT</name>
<reference evidence="3 4" key="1">
    <citation type="journal article" date="2011" name="J. Bacteriol.">
        <title>Genome sequence of Chthoniobacter flavus Ellin428, an aerobic heterotrophic soil bacterium.</title>
        <authorList>
            <person name="Kant R."/>
            <person name="van Passel M.W."/>
            <person name="Palva A."/>
            <person name="Lucas S."/>
            <person name="Lapidus A."/>
            <person name="Glavina Del Rio T."/>
            <person name="Dalin E."/>
            <person name="Tice H."/>
            <person name="Bruce D."/>
            <person name="Goodwin L."/>
            <person name="Pitluck S."/>
            <person name="Larimer F.W."/>
            <person name="Land M.L."/>
            <person name="Hauser L."/>
            <person name="Sangwan P."/>
            <person name="de Vos W.M."/>
            <person name="Janssen P.H."/>
            <person name="Smidt H."/>
        </authorList>
    </citation>
    <scope>NUCLEOTIDE SEQUENCE [LARGE SCALE GENOMIC DNA]</scope>
    <source>
        <strain evidence="3 4">Ellin428</strain>
    </source>
</reference>
<gene>
    <name evidence="3" type="ORF">CfE428DRAFT_4032</name>
</gene>
<dbReference type="AlphaFoldDB" id="B4D543"/>
<feature type="transmembrane region" description="Helical" evidence="1">
    <location>
        <begin position="143"/>
        <end position="161"/>
    </location>
</feature>
<dbReference type="PANTHER" id="PTHR36435">
    <property type="entry name" value="SLR1288 PROTEIN"/>
    <property type="match status" value="1"/>
</dbReference>
<feature type="domain" description="CAAX prenyl protease 2/Lysostaphin resistance protein A-like" evidence="2">
    <location>
        <begin position="112"/>
        <end position="203"/>
    </location>
</feature>
<feature type="transmembrane region" description="Helical" evidence="1">
    <location>
        <begin position="191"/>
        <end position="214"/>
    </location>
</feature>
<protein>
    <submittedName>
        <fullName evidence="3">Abortive infection protein</fullName>
    </submittedName>
</protein>
<comment type="caution">
    <text evidence="3">The sequence shown here is derived from an EMBL/GenBank/DDBJ whole genome shotgun (WGS) entry which is preliminary data.</text>
</comment>
<dbReference type="PANTHER" id="PTHR36435:SF1">
    <property type="entry name" value="CAAX AMINO TERMINAL PROTEASE FAMILY PROTEIN"/>
    <property type="match status" value="1"/>
</dbReference>
<dbReference type="GO" id="GO:0080120">
    <property type="term" value="P:CAAX-box protein maturation"/>
    <property type="evidence" value="ECO:0007669"/>
    <property type="project" value="UniProtKB-ARBA"/>
</dbReference>
<dbReference type="InterPro" id="IPR052710">
    <property type="entry name" value="CAAX_protease"/>
</dbReference>
<evidence type="ECO:0000256" key="1">
    <source>
        <dbReference type="SAM" id="Phobius"/>
    </source>
</evidence>
<dbReference type="Pfam" id="PF02517">
    <property type="entry name" value="Rce1-like"/>
    <property type="match status" value="1"/>
</dbReference>
<dbReference type="GO" id="GO:0004175">
    <property type="term" value="F:endopeptidase activity"/>
    <property type="evidence" value="ECO:0007669"/>
    <property type="project" value="UniProtKB-ARBA"/>
</dbReference>
<dbReference type="RefSeq" id="WP_006981356.1">
    <property type="nucleotide sequence ID" value="NZ_ABVL01000013.1"/>
</dbReference>
<dbReference type="EMBL" id="ABVL01000013">
    <property type="protein sequence ID" value="EDY18248.1"/>
    <property type="molecule type" value="Genomic_DNA"/>
</dbReference>
<evidence type="ECO:0000313" key="4">
    <source>
        <dbReference type="Proteomes" id="UP000005824"/>
    </source>
</evidence>
<proteinExistence type="predicted"/>